<keyword evidence="3" id="KW-1185">Reference proteome</keyword>
<evidence type="ECO:0000313" key="3">
    <source>
        <dbReference type="Proteomes" id="UP000499080"/>
    </source>
</evidence>
<sequence>MQRKEYEESSNNEDIPVGATLTDLEIFQAVCDQNQKLKVDDSDGDKCAEKPSNERRNEASP</sequence>
<feature type="non-terminal residue" evidence="2">
    <location>
        <position position="1"/>
    </location>
</feature>
<evidence type="ECO:0000256" key="1">
    <source>
        <dbReference type="SAM" id="MobiDB-lite"/>
    </source>
</evidence>
<accession>A0A4Y2MCK3</accession>
<dbReference type="Proteomes" id="UP000499080">
    <property type="component" value="Unassembled WGS sequence"/>
</dbReference>
<comment type="caution">
    <text evidence="2">The sequence shown here is derived from an EMBL/GenBank/DDBJ whole genome shotgun (WGS) entry which is preliminary data.</text>
</comment>
<organism evidence="2 3">
    <name type="scientific">Araneus ventricosus</name>
    <name type="common">Orbweaver spider</name>
    <name type="synonym">Epeira ventricosa</name>
    <dbReference type="NCBI Taxonomy" id="182803"/>
    <lineage>
        <taxon>Eukaryota</taxon>
        <taxon>Metazoa</taxon>
        <taxon>Ecdysozoa</taxon>
        <taxon>Arthropoda</taxon>
        <taxon>Chelicerata</taxon>
        <taxon>Arachnida</taxon>
        <taxon>Araneae</taxon>
        <taxon>Araneomorphae</taxon>
        <taxon>Entelegynae</taxon>
        <taxon>Araneoidea</taxon>
        <taxon>Araneidae</taxon>
        <taxon>Araneus</taxon>
    </lineage>
</organism>
<protein>
    <submittedName>
        <fullName evidence="2">Uncharacterized protein</fullName>
    </submittedName>
</protein>
<feature type="region of interest" description="Disordered" evidence="1">
    <location>
        <begin position="37"/>
        <end position="61"/>
    </location>
</feature>
<dbReference type="AlphaFoldDB" id="A0A4Y2MCK3"/>
<dbReference type="EMBL" id="BGPR01203207">
    <property type="protein sequence ID" value="GBN23417.1"/>
    <property type="molecule type" value="Genomic_DNA"/>
</dbReference>
<name>A0A4Y2MCK3_ARAVE</name>
<evidence type="ECO:0000313" key="2">
    <source>
        <dbReference type="EMBL" id="GBN23417.1"/>
    </source>
</evidence>
<gene>
    <name evidence="2" type="ORF">AVEN_18830_1</name>
</gene>
<proteinExistence type="predicted"/>
<reference evidence="2 3" key="1">
    <citation type="journal article" date="2019" name="Sci. Rep.">
        <title>Orb-weaving spider Araneus ventricosus genome elucidates the spidroin gene catalogue.</title>
        <authorList>
            <person name="Kono N."/>
            <person name="Nakamura H."/>
            <person name="Ohtoshi R."/>
            <person name="Moran D.A.P."/>
            <person name="Shinohara A."/>
            <person name="Yoshida Y."/>
            <person name="Fujiwara M."/>
            <person name="Mori M."/>
            <person name="Tomita M."/>
            <person name="Arakawa K."/>
        </authorList>
    </citation>
    <scope>NUCLEOTIDE SEQUENCE [LARGE SCALE GENOMIC DNA]</scope>
</reference>